<reference evidence="3 4" key="1">
    <citation type="submission" date="2019-02" db="EMBL/GenBank/DDBJ databases">
        <title>Polymorphobacter sp. isolated from the lake at the Tibet of China.</title>
        <authorList>
            <person name="Li A."/>
        </authorList>
    </citation>
    <scope>NUCLEOTIDE SEQUENCE [LARGE SCALE GENOMIC DNA]</scope>
    <source>
        <strain evidence="3 4">DJ1R-1</strain>
    </source>
</reference>
<dbReference type="RefSeq" id="WP_135245555.1">
    <property type="nucleotide sequence ID" value="NZ_SIHO01000002.1"/>
</dbReference>
<accession>A0A4Y9EMC3</accession>
<evidence type="ECO:0000256" key="2">
    <source>
        <dbReference type="SAM" id="Phobius"/>
    </source>
</evidence>
<evidence type="ECO:0000313" key="4">
    <source>
        <dbReference type="Proteomes" id="UP000297737"/>
    </source>
</evidence>
<feature type="transmembrane region" description="Helical" evidence="2">
    <location>
        <begin position="94"/>
        <end position="116"/>
    </location>
</feature>
<keyword evidence="2" id="KW-0812">Transmembrane</keyword>
<dbReference type="EMBL" id="SIHO01000002">
    <property type="protein sequence ID" value="TFU02963.1"/>
    <property type="molecule type" value="Genomic_DNA"/>
</dbReference>
<feature type="region of interest" description="Disordered" evidence="1">
    <location>
        <begin position="152"/>
        <end position="173"/>
    </location>
</feature>
<organism evidence="3 4">
    <name type="scientific">Glacieibacterium arshaanense</name>
    <dbReference type="NCBI Taxonomy" id="2511025"/>
    <lineage>
        <taxon>Bacteria</taxon>
        <taxon>Pseudomonadati</taxon>
        <taxon>Pseudomonadota</taxon>
        <taxon>Alphaproteobacteria</taxon>
        <taxon>Sphingomonadales</taxon>
        <taxon>Sphingosinicellaceae</taxon>
        <taxon>Glacieibacterium</taxon>
    </lineage>
</organism>
<protein>
    <submittedName>
        <fullName evidence="3">DUF4405 domain-containing protein</fullName>
    </submittedName>
</protein>
<feature type="transmembrane region" description="Helical" evidence="2">
    <location>
        <begin position="21"/>
        <end position="40"/>
    </location>
</feature>
<dbReference type="OrthoDB" id="7506878at2"/>
<keyword evidence="4" id="KW-1185">Reference proteome</keyword>
<comment type="caution">
    <text evidence="3">The sequence shown here is derived from an EMBL/GenBank/DDBJ whole genome shotgun (WGS) entry which is preliminary data.</text>
</comment>
<keyword evidence="2" id="KW-1133">Transmembrane helix</keyword>
<dbReference type="AlphaFoldDB" id="A0A4Y9EMC3"/>
<keyword evidence="2" id="KW-0472">Membrane</keyword>
<gene>
    <name evidence="3" type="ORF">EUV02_07065</name>
</gene>
<evidence type="ECO:0000256" key="1">
    <source>
        <dbReference type="SAM" id="MobiDB-lite"/>
    </source>
</evidence>
<feature type="transmembrane region" description="Helical" evidence="2">
    <location>
        <begin position="128"/>
        <end position="146"/>
    </location>
</feature>
<evidence type="ECO:0000313" key="3">
    <source>
        <dbReference type="EMBL" id="TFU02963.1"/>
    </source>
</evidence>
<dbReference type="Proteomes" id="UP000297737">
    <property type="component" value="Unassembled WGS sequence"/>
</dbReference>
<sequence length="173" mass="18917">MTHQPRFNPRFEQRLPRWHARGIYAGFVFLLASGLGWLWLHNFVSVAGPFGQTPHPAEPVVVKLHGIIAYAFLLLLGALIPVHLRLGWAGKRSLVTGLLTAGAMVLLAVTGLGLYYAGGEELRGLASLSHWLIGLAAALALVSHAIRGRQRHSRGLPRPMAPVRRAPRRIDPV</sequence>
<proteinExistence type="predicted"/>
<name>A0A4Y9EMC3_9SPHN</name>
<feature type="transmembrane region" description="Helical" evidence="2">
    <location>
        <begin position="60"/>
        <end position="82"/>
    </location>
</feature>